<sequence>MGKSSSPPLACMMCAKGEWDFLTTLGNQRRYVAGLRFVDDMSCFVAYNAKRRDGEKKAREILRMFENCYDRALTLKRTDNDEKTWEFLGCELNVRDNYPYLGCYQAVKNEPYLVNGSSLTFGAFQDFGSWTCKRAKLAVIVSALHQIEANSFPGSGMIRAVILVKMELRRRDYPSHYFDRGMRNFSRDKGNTWKMIAELRKGDTYEREMIDR</sequence>
<evidence type="ECO:0008006" key="3">
    <source>
        <dbReference type="Google" id="ProtNLM"/>
    </source>
</evidence>
<proteinExistence type="predicted"/>
<evidence type="ECO:0000313" key="2">
    <source>
        <dbReference type="Proteomes" id="UP000265515"/>
    </source>
</evidence>
<dbReference type="STRING" id="69332.A0A388KQF0"/>
<dbReference type="AlphaFoldDB" id="A0A388KQF0"/>
<evidence type="ECO:0000313" key="1">
    <source>
        <dbReference type="EMBL" id="GBG72301.1"/>
    </source>
</evidence>
<dbReference type="Gramene" id="GBG72301">
    <property type="protein sequence ID" value="GBG72301"/>
    <property type="gene ID" value="CBR_g11229"/>
</dbReference>
<keyword evidence="2" id="KW-1185">Reference proteome</keyword>
<accession>A0A388KQF0</accession>
<dbReference type="Proteomes" id="UP000265515">
    <property type="component" value="Unassembled WGS sequence"/>
</dbReference>
<protein>
    <recommendedName>
        <fullName evidence="3">Reverse transcriptase domain-containing protein</fullName>
    </recommendedName>
</protein>
<organism evidence="1 2">
    <name type="scientific">Chara braunii</name>
    <name type="common">Braun's stonewort</name>
    <dbReference type="NCBI Taxonomy" id="69332"/>
    <lineage>
        <taxon>Eukaryota</taxon>
        <taxon>Viridiplantae</taxon>
        <taxon>Streptophyta</taxon>
        <taxon>Charophyceae</taxon>
        <taxon>Charales</taxon>
        <taxon>Characeae</taxon>
        <taxon>Chara</taxon>
    </lineage>
</organism>
<reference evidence="1 2" key="1">
    <citation type="journal article" date="2018" name="Cell">
        <title>The Chara Genome: Secondary Complexity and Implications for Plant Terrestrialization.</title>
        <authorList>
            <person name="Nishiyama T."/>
            <person name="Sakayama H."/>
            <person name="Vries J.D."/>
            <person name="Buschmann H."/>
            <person name="Saint-Marcoux D."/>
            <person name="Ullrich K.K."/>
            <person name="Haas F.B."/>
            <person name="Vanderstraeten L."/>
            <person name="Becker D."/>
            <person name="Lang D."/>
            <person name="Vosolsobe S."/>
            <person name="Rombauts S."/>
            <person name="Wilhelmsson P.K.I."/>
            <person name="Janitza P."/>
            <person name="Kern R."/>
            <person name="Heyl A."/>
            <person name="Rumpler F."/>
            <person name="Villalobos L.I.A.C."/>
            <person name="Clay J.M."/>
            <person name="Skokan R."/>
            <person name="Toyoda A."/>
            <person name="Suzuki Y."/>
            <person name="Kagoshima H."/>
            <person name="Schijlen E."/>
            <person name="Tajeshwar N."/>
            <person name="Catarino B."/>
            <person name="Hetherington A.J."/>
            <person name="Saltykova A."/>
            <person name="Bonnot C."/>
            <person name="Breuninger H."/>
            <person name="Symeonidi A."/>
            <person name="Radhakrishnan G.V."/>
            <person name="Van Nieuwerburgh F."/>
            <person name="Deforce D."/>
            <person name="Chang C."/>
            <person name="Karol K.G."/>
            <person name="Hedrich R."/>
            <person name="Ulvskov P."/>
            <person name="Glockner G."/>
            <person name="Delwiche C.F."/>
            <person name="Petrasek J."/>
            <person name="Van de Peer Y."/>
            <person name="Friml J."/>
            <person name="Beilby M."/>
            <person name="Dolan L."/>
            <person name="Kohara Y."/>
            <person name="Sugano S."/>
            <person name="Fujiyama A."/>
            <person name="Delaux P.-M."/>
            <person name="Quint M."/>
            <person name="TheiBen G."/>
            <person name="Hagemann M."/>
            <person name="Harholt J."/>
            <person name="Dunand C."/>
            <person name="Zachgo S."/>
            <person name="Langdale J."/>
            <person name="Maumus F."/>
            <person name="Straeten D.V.D."/>
            <person name="Gould S.B."/>
            <person name="Rensing S.A."/>
        </authorList>
    </citation>
    <scope>NUCLEOTIDE SEQUENCE [LARGE SCALE GENOMIC DNA]</scope>
    <source>
        <strain evidence="1 2">S276</strain>
    </source>
</reference>
<gene>
    <name evidence="1" type="ORF">CBR_g11229</name>
</gene>
<dbReference type="EMBL" id="BFEA01000162">
    <property type="protein sequence ID" value="GBG72301.1"/>
    <property type="molecule type" value="Genomic_DNA"/>
</dbReference>
<comment type="caution">
    <text evidence="1">The sequence shown here is derived from an EMBL/GenBank/DDBJ whole genome shotgun (WGS) entry which is preliminary data.</text>
</comment>
<name>A0A388KQF0_CHABU</name>